<dbReference type="PANTHER" id="PTHR30330">
    <property type="entry name" value="AGSS FAMILY TRANSPORTER, SODIUM-ALANINE"/>
    <property type="match status" value="1"/>
</dbReference>
<accession>A0A2U2AP61</accession>
<dbReference type="Gene3D" id="1.20.1740.10">
    <property type="entry name" value="Amino acid/polyamine transporter I"/>
    <property type="match status" value="1"/>
</dbReference>
<keyword evidence="12" id="KW-1185">Reference proteome</keyword>
<dbReference type="InterPro" id="IPR001463">
    <property type="entry name" value="Na/Ala_symport"/>
</dbReference>
<keyword evidence="5 9" id="KW-0812">Transmembrane</keyword>
<feature type="transmembrane region" description="Helical" evidence="9">
    <location>
        <begin position="91"/>
        <end position="115"/>
    </location>
</feature>
<keyword evidence="6 9" id="KW-0769">Symport</keyword>
<evidence type="ECO:0000313" key="12">
    <source>
        <dbReference type="Proteomes" id="UP000244948"/>
    </source>
</evidence>
<sequence>MQSIVDTLVGYIWGNALVALSLGAGLYFTIITRGVQFRYLIEMIKLLKEGKSSQEGISSFQAFCLALSSRVGVGNIAGVATAIAAGGPGAIFWMAVMGLLGGASAFAESTLSQIYKQKVDGQYRGGAPYYIERGLGWKPFAILMAVVICISYGFLVPGIQSNTIADSFNTAFNIPPVLTGIVITIAMAYLIFGGVKRIANYADKIIPIMALLYIILMFVILGANITQVPAMFKLIISSAFGMDAIFGGIVGLAVAWGVRRAVFSSMAGAGEATFSSAAAEVSHPVKQGLIQGFSIYIDTVIVCVATGLMILITGMYNVTPPGGETIVENIPGISAGSAWSQMAVSSVFPNAGAGFVAIAIFLFAFTTLMAYYYIAETAMIFLDRKIKYPLLTLLLKFIFLLTMFFGSIESVDLMWGFGDIGFGSMSYLNLVGIILLSKPLYRTFKDYERQKREGKDPIFNPDIAGVKNADLWREISKKYEEGNPYNGGSKPHTIADRLEDRYKHETPIRRKPLPSDL</sequence>
<evidence type="ECO:0000256" key="5">
    <source>
        <dbReference type="ARBA" id="ARBA00022692"/>
    </source>
</evidence>
<feature type="transmembrane region" description="Helical" evidence="9">
    <location>
        <begin position="351"/>
        <end position="374"/>
    </location>
</feature>
<dbReference type="GO" id="GO:0005283">
    <property type="term" value="F:amino acid:sodium symporter activity"/>
    <property type="evidence" value="ECO:0007669"/>
    <property type="project" value="InterPro"/>
</dbReference>
<dbReference type="PANTHER" id="PTHR30330:SF7">
    <property type="entry name" value="SODIUM_PROTON-DEPENDENT ALANINE CARRIER PROTEIN YRBD-RELATED"/>
    <property type="match status" value="1"/>
</dbReference>
<comment type="caution">
    <text evidence="11">The sequence shown here is derived from an EMBL/GenBank/DDBJ whole genome shotgun (WGS) entry which is preliminary data.</text>
</comment>
<protein>
    <submittedName>
        <fullName evidence="11">Sodium:alanine symporter</fullName>
    </submittedName>
</protein>
<evidence type="ECO:0000313" key="11">
    <source>
        <dbReference type="EMBL" id="PWD84993.1"/>
    </source>
</evidence>
<feature type="transmembrane region" description="Helical" evidence="9">
    <location>
        <begin position="12"/>
        <end position="41"/>
    </location>
</feature>
<evidence type="ECO:0000256" key="7">
    <source>
        <dbReference type="ARBA" id="ARBA00022989"/>
    </source>
</evidence>
<evidence type="ECO:0000256" key="8">
    <source>
        <dbReference type="ARBA" id="ARBA00023136"/>
    </source>
</evidence>
<evidence type="ECO:0000256" key="1">
    <source>
        <dbReference type="ARBA" id="ARBA00004651"/>
    </source>
</evidence>
<evidence type="ECO:0000256" key="3">
    <source>
        <dbReference type="ARBA" id="ARBA00022448"/>
    </source>
</evidence>
<keyword evidence="9" id="KW-0997">Cell inner membrane</keyword>
<feature type="compositionally biased region" description="Basic and acidic residues" evidence="10">
    <location>
        <begin position="493"/>
        <end position="508"/>
    </location>
</feature>
<evidence type="ECO:0000256" key="2">
    <source>
        <dbReference type="ARBA" id="ARBA00009261"/>
    </source>
</evidence>
<evidence type="ECO:0000256" key="6">
    <source>
        <dbReference type="ARBA" id="ARBA00022847"/>
    </source>
</evidence>
<dbReference type="Pfam" id="PF01235">
    <property type="entry name" value="Na_Ala_symp"/>
    <property type="match status" value="1"/>
</dbReference>
<dbReference type="GO" id="GO:0005886">
    <property type="term" value="C:plasma membrane"/>
    <property type="evidence" value="ECO:0007669"/>
    <property type="project" value="UniProtKB-SubCell"/>
</dbReference>
<dbReference type="FunFam" id="1.20.1740.10:FF:000004">
    <property type="entry name" value="Sodium:alanine symporter family protein"/>
    <property type="match status" value="1"/>
</dbReference>
<feature type="transmembrane region" description="Helical" evidence="9">
    <location>
        <begin position="231"/>
        <end position="256"/>
    </location>
</feature>
<keyword evidence="3 9" id="KW-0813">Transport</keyword>
<comment type="similarity">
    <text evidence="2 9">Belongs to the alanine or glycine:cation symporter (AGCS) (TC 2.A.25) family.</text>
</comment>
<dbReference type="RefSeq" id="WP_109236076.1">
    <property type="nucleotide sequence ID" value="NZ_BMXZ01000001.1"/>
</dbReference>
<feature type="transmembrane region" description="Helical" evidence="9">
    <location>
        <begin position="386"/>
        <end position="408"/>
    </location>
</feature>
<evidence type="ECO:0000256" key="9">
    <source>
        <dbReference type="RuleBase" id="RU363064"/>
    </source>
</evidence>
<proteinExistence type="inferred from homology"/>
<feature type="transmembrane region" description="Helical" evidence="9">
    <location>
        <begin position="205"/>
        <end position="225"/>
    </location>
</feature>
<feature type="transmembrane region" description="Helical" evidence="9">
    <location>
        <begin position="174"/>
        <end position="193"/>
    </location>
</feature>
<reference evidence="11 12" key="1">
    <citation type="journal article" date="2018" name="Genome Announc.">
        <title>Ignatzschineria cameli sp. nov., isolated from necrotic foot tissue of dromedaries (Camelus dromedarius) and associated maggots (Wohlfahrtia species) in Dubai.</title>
        <authorList>
            <person name="Tsang C.C."/>
            <person name="Tang J.Y."/>
            <person name="Fong J.Y."/>
            <person name="Kinne J."/>
            <person name="Lee H.H."/>
            <person name="Joseph M."/>
            <person name="Jose S."/>
            <person name="Schuster R.K."/>
            <person name="Tang Y."/>
            <person name="Sivakumar S."/>
            <person name="Chen J.H."/>
            <person name="Teng J.L."/>
            <person name="Lau S.K."/>
            <person name="Wernery U."/>
            <person name="Woo P.C."/>
        </authorList>
    </citation>
    <scope>NUCLEOTIDE SEQUENCE [LARGE SCALE GENOMIC DNA]</scope>
    <source>
        <strain evidence="11 12">KCTC 22643</strain>
    </source>
</reference>
<organism evidence="11 12">
    <name type="scientific">Ignatzschineria indica</name>
    <dbReference type="NCBI Taxonomy" id="472583"/>
    <lineage>
        <taxon>Bacteria</taxon>
        <taxon>Pseudomonadati</taxon>
        <taxon>Pseudomonadota</taxon>
        <taxon>Gammaproteobacteria</taxon>
        <taxon>Cardiobacteriales</taxon>
        <taxon>Ignatzschineriaceae</taxon>
        <taxon>Ignatzschineria</taxon>
    </lineage>
</organism>
<dbReference type="Proteomes" id="UP000244948">
    <property type="component" value="Unassembled WGS sequence"/>
</dbReference>
<feature type="transmembrane region" description="Helical" evidence="9">
    <location>
        <begin position="295"/>
        <end position="316"/>
    </location>
</feature>
<keyword evidence="7 9" id="KW-1133">Transmembrane helix</keyword>
<evidence type="ECO:0000256" key="4">
    <source>
        <dbReference type="ARBA" id="ARBA00022475"/>
    </source>
</evidence>
<feature type="region of interest" description="Disordered" evidence="10">
    <location>
        <begin position="480"/>
        <end position="517"/>
    </location>
</feature>
<dbReference type="AlphaFoldDB" id="A0A2U2AP61"/>
<name>A0A2U2AP61_9GAMM</name>
<feature type="transmembrane region" description="Helical" evidence="9">
    <location>
        <begin position="420"/>
        <end position="441"/>
    </location>
</feature>
<dbReference type="EMBL" id="QEWR01000002">
    <property type="protein sequence ID" value="PWD84993.1"/>
    <property type="molecule type" value="Genomic_DNA"/>
</dbReference>
<comment type="subcellular location">
    <subcellularLocation>
        <location evidence="9">Cell inner membrane</location>
        <topology evidence="9">Multi-pass membrane protein</topology>
    </subcellularLocation>
    <subcellularLocation>
        <location evidence="1">Cell membrane</location>
        <topology evidence="1">Multi-pass membrane protein</topology>
    </subcellularLocation>
</comment>
<dbReference type="PRINTS" id="PR00175">
    <property type="entry name" value="NAALASMPORT"/>
</dbReference>
<gene>
    <name evidence="11" type="ORF">DC082_05590</name>
</gene>
<keyword evidence="8 9" id="KW-0472">Membrane</keyword>
<feature type="transmembrane region" description="Helical" evidence="9">
    <location>
        <begin position="135"/>
        <end position="154"/>
    </location>
</feature>
<dbReference type="NCBIfam" id="TIGR00835">
    <property type="entry name" value="agcS"/>
    <property type="match status" value="1"/>
</dbReference>
<evidence type="ECO:0000256" key="10">
    <source>
        <dbReference type="SAM" id="MobiDB-lite"/>
    </source>
</evidence>
<keyword evidence="4" id="KW-1003">Cell membrane</keyword>